<reference evidence="1 2" key="2">
    <citation type="submission" date="2018-06" db="EMBL/GenBank/DDBJ databases">
        <title>Marinobactersediminissp. nov, a moderately halophilic bacterium isolated from marine solar saltern.</title>
        <authorList>
            <person name="Zhang Y."/>
        </authorList>
    </citation>
    <scope>NUCLEOTIDE SEQUENCE [LARGE SCALE GENOMIC DNA]</scope>
    <source>
        <strain evidence="1 2">F01</strain>
    </source>
</reference>
<dbReference type="Gene3D" id="3.20.20.410">
    <property type="entry name" value="Protein of unknown function UPF0759"/>
    <property type="match status" value="1"/>
</dbReference>
<sequence>MSKSGGIRIGTSGWNFDSWRGSFYPQGLGVKDLLHEYASSFDTVELNNSFYQLPAKTSVEEWLEASPGGFLFSVKASRYLTHMKKLKDAGEGLDRFLAAVEPFGSKLGPLIFQLPPRWRVNVSRLTEFLDQLPAGHRYAFEFRDTSWLCDEVYEVLEKNNAALCYYDFKGYRSPPVATADFVYVRLHGPEERAYTGSYDGRTLAGFAQRFVNWEREGKDVFCYFDNDDKACAPRDAQRLLDAVGRQQR</sequence>
<name>A0A2V3ZN24_9GAMM</name>
<comment type="caution">
    <text evidence="1">The sequence shown here is derived from an EMBL/GenBank/DDBJ whole genome shotgun (WGS) entry which is preliminary data.</text>
</comment>
<dbReference type="InterPro" id="IPR036520">
    <property type="entry name" value="UPF0759_sf"/>
</dbReference>
<dbReference type="OrthoDB" id="9780310at2"/>
<dbReference type="PANTHER" id="PTHR30348:SF4">
    <property type="entry name" value="DUF72 DOMAIN-CONTAINING PROTEIN"/>
    <property type="match status" value="1"/>
</dbReference>
<proteinExistence type="predicted"/>
<evidence type="ECO:0000313" key="1">
    <source>
        <dbReference type="EMBL" id="PXX90797.1"/>
    </source>
</evidence>
<evidence type="ECO:0000313" key="2">
    <source>
        <dbReference type="Proteomes" id="UP000253987"/>
    </source>
</evidence>
<accession>A0A2V3ZN24</accession>
<gene>
    <name evidence="1" type="ORF">DIT71_09690</name>
</gene>
<dbReference type="PANTHER" id="PTHR30348">
    <property type="entry name" value="UNCHARACTERIZED PROTEIN YECE"/>
    <property type="match status" value="1"/>
</dbReference>
<dbReference type="InterPro" id="IPR002763">
    <property type="entry name" value="DUF72"/>
</dbReference>
<dbReference type="SUPFAM" id="SSF117396">
    <property type="entry name" value="TM1631-like"/>
    <property type="match status" value="1"/>
</dbReference>
<protein>
    <submittedName>
        <fullName evidence="1">DUF72 domain-containing protein</fullName>
    </submittedName>
</protein>
<dbReference type="AlphaFoldDB" id="A0A2V3ZN24"/>
<organism evidence="1 2">
    <name type="scientific">Marinobacter vulgaris</name>
    <dbReference type="NCBI Taxonomy" id="1928331"/>
    <lineage>
        <taxon>Bacteria</taxon>
        <taxon>Pseudomonadati</taxon>
        <taxon>Pseudomonadota</taxon>
        <taxon>Gammaproteobacteria</taxon>
        <taxon>Pseudomonadales</taxon>
        <taxon>Marinobacteraceae</taxon>
        <taxon>Marinobacter</taxon>
    </lineage>
</organism>
<reference evidence="2" key="1">
    <citation type="submission" date="2018-05" db="EMBL/GenBank/DDBJ databases">
        <authorList>
            <person name="Lu D."/>
        </authorList>
    </citation>
    <scope>NUCLEOTIDE SEQUENCE [LARGE SCALE GENOMIC DNA]</scope>
    <source>
        <strain evidence="2">F01</strain>
    </source>
</reference>
<dbReference type="Pfam" id="PF01904">
    <property type="entry name" value="DUF72"/>
    <property type="match status" value="1"/>
</dbReference>
<keyword evidence="2" id="KW-1185">Reference proteome</keyword>
<dbReference type="Proteomes" id="UP000253987">
    <property type="component" value="Unassembled WGS sequence"/>
</dbReference>
<dbReference type="EMBL" id="QFWX01000004">
    <property type="protein sequence ID" value="PXX90797.1"/>
    <property type="molecule type" value="Genomic_DNA"/>
</dbReference>
<dbReference type="RefSeq" id="WP_114613022.1">
    <property type="nucleotide sequence ID" value="NZ_QFWX01000004.1"/>
</dbReference>